<dbReference type="Gene3D" id="2.60.120.260">
    <property type="entry name" value="Galactose-binding domain-like"/>
    <property type="match status" value="1"/>
</dbReference>
<gene>
    <name evidence="2" type="ORF">UFOPK4410_00803</name>
</gene>
<evidence type="ECO:0000313" key="2">
    <source>
        <dbReference type="EMBL" id="CAB5116697.1"/>
    </source>
</evidence>
<protein>
    <submittedName>
        <fullName evidence="2">Unannotated protein</fullName>
    </submittedName>
</protein>
<dbReference type="SUPFAM" id="SSF52266">
    <property type="entry name" value="SGNH hydrolase"/>
    <property type="match status" value="1"/>
</dbReference>
<organism evidence="2">
    <name type="scientific">freshwater metagenome</name>
    <dbReference type="NCBI Taxonomy" id="449393"/>
    <lineage>
        <taxon>unclassified sequences</taxon>
        <taxon>metagenomes</taxon>
        <taxon>ecological metagenomes</taxon>
    </lineage>
</organism>
<proteinExistence type="predicted"/>
<dbReference type="InterPro" id="IPR036514">
    <property type="entry name" value="SGNH_hydro_sf"/>
</dbReference>
<dbReference type="Pfam" id="PF14606">
    <property type="entry name" value="Lipase_GDSL_3"/>
    <property type="match status" value="1"/>
</dbReference>
<name>A0A6J7VTV9_9ZZZZ</name>
<reference evidence="2" key="1">
    <citation type="submission" date="2020-05" db="EMBL/GenBank/DDBJ databases">
        <authorList>
            <person name="Chiriac C."/>
            <person name="Salcher M."/>
            <person name="Ghai R."/>
            <person name="Kavagutti S V."/>
        </authorList>
    </citation>
    <scope>NUCLEOTIDE SEQUENCE</scope>
</reference>
<dbReference type="InterPro" id="IPR013830">
    <property type="entry name" value="SGNH_hydro"/>
</dbReference>
<dbReference type="EMBL" id="CAFBRV010000072">
    <property type="protein sequence ID" value="CAB5116697.1"/>
    <property type="molecule type" value="Genomic_DNA"/>
</dbReference>
<dbReference type="AlphaFoldDB" id="A0A6J7VTV9"/>
<dbReference type="Gene3D" id="3.40.50.1110">
    <property type="entry name" value="SGNH hydrolase"/>
    <property type="match status" value="1"/>
</dbReference>
<evidence type="ECO:0000259" key="1">
    <source>
        <dbReference type="Pfam" id="PF14606"/>
    </source>
</evidence>
<sequence length="377" mass="42130">MYSYSIQESVIDVVGALGFDHDSEGWVTPRRLPDWTRNQFADAGMERYVRFPSGVRLRFTSSAESISLEVRVSKLVITGISENLRPAAFDLLINGVESKTVIAEHGNILRLTASAPAVFTETLEIGEIDLLKFDGLGSDQKEIEIWFPTTAIVEVRQLISDKQITTSKKETRKTWLHYGSSISQCSEAVRPMDAWPIRASQLLNLDLRNFGLAGECQLDGFVARSMSNLDADFISLKLGINVVNADSIRERAFVPAVHNFLDILREKHPTTPILVISSIICPFHEECPGPTMINGSELFAQVRSPELAAGALTLARTRTLLEDIVTNRSDMNLHYMNGLELFSNIDHEHLPDNLHPDSTGYRIMGERFAQLQGQLFK</sequence>
<feature type="domain" description="SGNH hydrolase-type esterase" evidence="1">
    <location>
        <begin position="174"/>
        <end position="278"/>
    </location>
</feature>
<accession>A0A6J7VTV9</accession>